<keyword evidence="5" id="KW-0235">DNA replication</keyword>
<dbReference type="InterPro" id="IPR034154">
    <property type="entry name" value="TOPRIM_DnaG/twinkle"/>
</dbReference>
<evidence type="ECO:0000259" key="8">
    <source>
        <dbReference type="Pfam" id="PF23639"/>
    </source>
</evidence>
<evidence type="ECO:0000256" key="1">
    <source>
        <dbReference type="ARBA" id="ARBA00022478"/>
    </source>
</evidence>
<evidence type="ECO:0000256" key="5">
    <source>
        <dbReference type="ARBA" id="ARBA00022705"/>
    </source>
</evidence>
<keyword evidence="2" id="KW-0639">Primosome</keyword>
<keyword evidence="4" id="KW-0548">Nucleotidyltransferase</keyword>
<dbReference type="GO" id="GO:1990077">
    <property type="term" value="C:primosome complex"/>
    <property type="evidence" value="ECO:0007669"/>
    <property type="project" value="UniProtKB-KW"/>
</dbReference>
<dbReference type="GO" id="GO:0006269">
    <property type="term" value="P:DNA replication, synthesis of primer"/>
    <property type="evidence" value="ECO:0007669"/>
    <property type="project" value="UniProtKB-KW"/>
</dbReference>
<dbReference type="Gene3D" id="3.90.580.10">
    <property type="entry name" value="Zinc finger, CHC2-type domain"/>
    <property type="match status" value="1"/>
</dbReference>
<evidence type="ECO:0000256" key="3">
    <source>
        <dbReference type="ARBA" id="ARBA00022679"/>
    </source>
</evidence>
<comment type="caution">
    <text evidence="9">The sequence shown here is derived from an EMBL/GenBank/DDBJ whole genome shotgun (WGS) entry which is preliminary data.</text>
</comment>
<dbReference type="EMBL" id="LLZS01000009">
    <property type="protein sequence ID" value="KUR70567.1"/>
    <property type="molecule type" value="Genomic_DNA"/>
</dbReference>
<proteinExistence type="predicted"/>
<dbReference type="InterPro" id="IPR036977">
    <property type="entry name" value="DNA_primase_Znf_CHC2"/>
</dbReference>
<dbReference type="GO" id="GO:0000428">
    <property type="term" value="C:DNA-directed RNA polymerase complex"/>
    <property type="evidence" value="ECO:0007669"/>
    <property type="project" value="UniProtKB-KW"/>
</dbReference>
<dbReference type="GO" id="GO:0003677">
    <property type="term" value="F:DNA binding"/>
    <property type="evidence" value="ECO:0007669"/>
    <property type="project" value="InterPro"/>
</dbReference>
<feature type="domain" description="Toprim" evidence="7">
    <location>
        <begin position="205"/>
        <end position="295"/>
    </location>
</feature>
<evidence type="ECO:0000256" key="2">
    <source>
        <dbReference type="ARBA" id="ARBA00022515"/>
    </source>
</evidence>
<accession>A0A124JTV0</accession>
<evidence type="ECO:0000313" key="10">
    <source>
        <dbReference type="Proteomes" id="UP000058012"/>
    </source>
</evidence>
<reference evidence="9 10" key="1">
    <citation type="submission" date="2015-10" db="EMBL/GenBank/DDBJ databases">
        <title>Draft genome sequence of Novosphingobium fuchskuhlense DSM 25065 isolated from a surface water sample of the southwest basin of Lake Grosse Fuchskuhle.</title>
        <authorList>
            <person name="Ruckert C."/>
            <person name="Winkler A."/>
            <person name="Glaeser J."/>
            <person name="Grossart H.-P."/>
            <person name="Kalinowski J."/>
            <person name="Glaeser S."/>
        </authorList>
    </citation>
    <scope>NUCLEOTIDE SEQUENCE [LARGE SCALE GENOMIC DNA]</scope>
    <source>
        <strain evidence="9 10">FNE08-7</strain>
    </source>
</reference>
<dbReference type="GO" id="GO:0016779">
    <property type="term" value="F:nucleotidyltransferase activity"/>
    <property type="evidence" value="ECO:0007669"/>
    <property type="project" value="UniProtKB-KW"/>
</dbReference>
<gene>
    <name evidence="9" type="ORF">AQZ52_17365</name>
</gene>
<evidence type="ECO:0000313" key="9">
    <source>
        <dbReference type="EMBL" id="KUR70567.1"/>
    </source>
</evidence>
<dbReference type="InterPro" id="IPR055570">
    <property type="entry name" value="DUF7146"/>
</dbReference>
<dbReference type="Proteomes" id="UP000058012">
    <property type="component" value="Unassembled WGS sequence"/>
</dbReference>
<dbReference type="OrthoDB" id="7465087at2"/>
<sequence length="298" mass="32350">MSQVHSRETLEVRARMIVEALSGKWSRSRGMCCCPAHADRTPSLSITLGQRAILVHCFAGCTNEAVIQSMAKLGVRISDLFDGSGGPIAAKPRHEIADRNALRLWLEASPLAGSLAARYLSARGITVASSELRFHPRMPLGPKGSVQFLPAMVAAVRNDAGILALHRTFLNPDGDGLAKFEQPKRALGSLGSGAVRLAFPRTARLGLAEGAESALSAMQLFGTPCWATLGNERFGLVTIPESVRELILFVDNDAGGLLAEERAREAYAKMDRRIVTQRPERADEDWNDVLMRRLRAAI</sequence>
<feature type="domain" description="DUF7146" evidence="8">
    <location>
        <begin position="99"/>
        <end position="197"/>
    </location>
</feature>
<dbReference type="AlphaFoldDB" id="A0A124JTV0"/>
<evidence type="ECO:0000259" key="7">
    <source>
        <dbReference type="Pfam" id="PF13362"/>
    </source>
</evidence>
<dbReference type="STRING" id="1117702.AQZ52_17365"/>
<keyword evidence="1" id="KW-0240">DNA-directed RNA polymerase</keyword>
<protein>
    <submittedName>
        <fullName evidence="9">Virulence protein</fullName>
    </submittedName>
</protein>
<evidence type="ECO:0000256" key="6">
    <source>
        <dbReference type="ARBA" id="ARBA00023163"/>
    </source>
</evidence>
<dbReference type="InterPro" id="IPR006171">
    <property type="entry name" value="TOPRIM_dom"/>
</dbReference>
<name>A0A124JTV0_9SPHN</name>
<dbReference type="Pfam" id="PF13362">
    <property type="entry name" value="Toprim_3"/>
    <property type="match status" value="1"/>
</dbReference>
<keyword evidence="6" id="KW-0804">Transcription</keyword>
<dbReference type="GO" id="GO:0008270">
    <property type="term" value="F:zinc ion binding"/>
    <property type="evidence" value="ECO:0007669"/>
    <property type="project" value="InterPro"/>
</dbReference>
<evidence type="ECO:0000256" key="4">
    <source>
        <dbReference type="ARBA" id="ARBA00022695"/>
    </source>
</evidence>
<dbReference type="CDD" id="cd01029">
    <property type="entry name" value="TOPRIM_primases"/>
    <property type="match status" value="1"/>
</dbReference>
<organism evidence="9 10">
    <name type="scientific">Novosphingobium fuchskuhlense</name>
    <dbReference type="NCBI Taxonomy" id="1117702"/>
    <lineage>
        <taxon>Bacteria</taxon>
        <taxon>Pseudomonadati</taxon>
        <taxon>Pseudomonadota</taxon>
        <taxon>Alphaproteobacteria</taxon>
        <taxon>Sphingomonadales</taxon>
        <taxon>Sphingomonadaceae</taxon>
        <taxon>Novosphingobium</taxon>
    </lineage>
</organism>
<keyword evidence="10" id="KW-1185">Reference proteome</keyword>
<keyword evidence="3" id="KW-0808">Transferase</keyword>
<dbReference type="Gene3D" id="3.40.1360.10">
    <property type="match status" value="1"/>
</dbReference>
<dbReference type="Pfam" id="PF23639">
    <property type="entry name" value="DUF7146"/>
    <property type="match status" value="1"/>
</dbReference>